<dbReference type="Gene3D" id="1.10.246.130">
    <property type="match status" value="1"/>
</dbReference>
<reference evidence="1 2" key="1">
    <citation type="journal article" date="2024" name="Commun. Biol.">
        <title>Comparative genomic analysis of thermophilic fungi reveals convergent evolutionary adaptations and gene losses.</title>
        <authorList>
            <person name="Steindorff A.S."/>
            <person name="Aguilar-Pontes M.V."/>
            <person name="Robinson A.J."/>
            <person name="Andreopoulos B."/>
            <person name="LaButti K."/>
            <person name="Kuo A."/>
            <person name="Mondo S."/>
            <person name="Riley R."/>
            <person name="Otillar R."/>
            <person name="Haridas S."/>
            <person name="Lipzen A."/>
            <person name="Grimwood J."/>
            <person name="Schmutz J."/>
            <person name="Clum A."/>
            <person name="Reid I.D."/>
            <person name="Moisan M.C."/>
            <person name="Butler G."/>
            <person name="Nguyen T.T.M."/>
            <person name="Dewar K."/>
            <person name="Conant G."/>
            <person name="Drula E."/>
            <person name="Henrissat B."/>
            <person name="Hansel C."/>
            <person name="Singer S."/>
            <person name="Hutchinson M.I."/>
            <person name="de Vries R.P."/>
            <person name="Natvig D.O."/>
            <person name="Powell A.J."/>
            <person name="Tsang A."/>
            <person name="Grigoriev I.V."/>
        </authorList>
    </citation>
    <scope>NUCLEOTIDE SEQUENCE [LARGE SCALE GENOMIC DNA]</scope>
    <source>
        <strain evidence="1 2">CBS 494.80</strain>
    </source>
</reference>
<gene>
    <name evidence="1" type="ORF">VTL71DRAFT_12865</name>
</gene>
<dbReference type="InterPro" id="IPR043137">
    <property type="entry name" value="GGT_ssub_C"/>
</dbReference>
<dbReference type="PANTHER" id="PTHR43881:SF1">
    <property type="entry name" value="GAMMA-GLUTAMYLTRANSPEPTIDASE (AFU_ORTHOLOGUE AFUA_4G13580)"/>
    <property type="match status" value="1"/>
</dbReference>
<protein>
    <recommendedName>
        <fullName evidence="3">Gamma-glutamyltranspeptidase</fullName>
    </recommendedName>
</protein>
<comment type="caution">
    <text evidence="1">The sequence shown here is derived from an EMBL/GenBank/DDBJ whole genome shotgun (WGS) entry which is preliminary data.</text>
</comment>
<dbReference type="SUPFAM" id="SSF56235">
    <property type="entry name" value="N-terminal nucleophile aminohydrolases (Ntn hydrolases)"/>
    <property type="match status" value="1"/>
</dbReference>
<dbReference type="EMBL" id="JAZHXI010000005">
    <property type="protein sequence ID" value="KAL2071630.1"/>
    <property type="molecule type" value="Genomic_DNA"/>
</dbReference>
<dbReference type="Gene3D" id="3.60.20.40">
    <property type="match status" value="1"/>
</dbReference>
<evidence type="ECO:0000313" key="2">
    <source>
        <dbReference type="Proteomes" id="UP001595075"/>
    </source>
</evidence>
<keyword evidence="2" id="KW-1185">Reference proteome</keyword>
<organism evidence="1 2">
    <name type="scientific">Oculimacula yallundae</name>
    <dbReference type="NCBI Taxonomy" id="86028"/>
    <lineage>
        <taxon>Eukaryota</taxon>
        <taxon>Fungi</taxon>
        <taxon>Dikarya</taxon>
        <taxon>Ascomycota</taxon>
        <taxon>Pezizomycotina</taxon>
        <taxon>Leotiomycetes</taxon>
        <taxon>Helotiales</taxon>
        <taxon>Ploettnerulaceae</taxon>
        <taxon>Oculimacula</taxon>
    </lineage>
</organism>
<dbReference type="Proteomes" id="UP001595075">
    <property type="component" value="Unassembled WGS sequence"/>
</dbReference>
<dbReference type="PANTHER" id="PTHR43881">
    <property type="entry name" value="GAMMA-GLUTAMYLTRANSPEPTIDASE (AFU_ORTHOLOGUE AFUA_4G13580)"/>
    <property type="match status" value="1"/>
</dbReference>
<dbReference type="InterPro" id="IPR029055">
    <property type="entry name" value="Ntn_hydrolases_N"/>
</dbReference>
<name>A0ABR4CNS9_9HELO</name>
<dbReference type="PRINTS" id="PR01210">
    <property type="entry name" value="GGTRANSPTASE"/>
</dbReference>
<accession>A0ABR4CNS9</accession>
<sequence length="647" mass="69360">MQRIGTMTYLVMNQNSATVQYGTEEIPHLNSPRTAMPLNLKSVYPSTEPQFQDFPSRRSVVHSTEGMIACTQPLAARCGLKILDMGGNAADAAVAVVAALNVTEPTSAGIGGDMFCLFYDAKTKKISALNGSGRTAAKSTLEATRKALGIKDGEAGQIPDDSVHTVTVPGAAAGWVDTVERFGSGQLSMEQILTPAIELAEKGFPVSELSSQMWITGAKVLLKATPNYAELLKADPSAPNGYRGPQPGELMKNPRLAQTFRTLAKEGKKGFYTGRIADSIIQATNDRGGFLTHADLESHLLVGSDSGEPISYVFKGQNYSETHSEFVDVSSGQGSNEGVHGIKIWEVPPNGQGIIALMALGIFEALEESGQIPVFKPEDHNSAEYLHAVIESLRIAFGDAAWFISDPSHSKVPSAELISKPYLASRAKLYDASKATDKIHAHGSPAHNPCDTVYFACTDKHGNGISFINSVADYFGSGIIPKDTGFVLQNRGEAFRLTPGHPNALAPSKRPYHTLIPAMLTNAHDGTLHSVYGVMGGFMQPQGHVQVLLNMLAFKYNPQAALDAPRFMIGADHMPTDEHGMTVYLEEGISEEVCEKLKSMGHKAKIVKGYERSLFGRGQLIRSHVEGGRVVYSGGSDPRGDGAAYPG</sequence>
<evidence type="ECO:0008006" key="3">
    <source>
        <dbReference type="Google" id="ProtNLM"/>
    </source>
</evidence>
<evidence type="ECO:0000313" key="1">
    <source>
        <dbReference type="EMBL" id="KAL2071630.1"/>
    </source>
</evidence>
<proteinExistence type="predicted"/>
<dbReference type="Pfam" id="PF01019">
    <property type="entry name" value="G_glu_transpept"/>
    <property type="match status" value="1"/>
</dbReference>
<dbReference type="InterPro" id="IPR052896">
    <property type="entry name" value="GGT-like_enzyme"/>
</dbReference>
<dbReference type="InterPro" id="IPR043138">
    <property type="entry name" value="GGT_lsub"/>
</dbReference>